<dbReference type="GO" id="GO:0045944">
    <property type="term" value="P:positive regulation of transcription by RNA polymerase II"/>
    <property type="evidence" value="ECO:0007669"/>
    <property type="project" value="EnsemblFungi"/>
</dbReference>
<dbReference type="OMA" id="DDGPRYW"/>
<dbReference type="GO" id="GO:1990508">
    <property type="term" value="C:CKM complex"/>
    <property type="evidence" value="ECO:0007669"/>
    <property type="project" value="EnsemblFungi"/>
</dbReference>
<dbReference type="GO" id="GO:0000979">
    <property type="term" value="F:RNA polymerase II core promoter sequence-specific DNA binding"/>
    <property type="evidence" value="ECO:0007669"/>
    <property type="project" value="EnsemblFungi"/>
</dbReference>
<dbReference type="InParanoid" id="A5DFF1"/>
<dbReference type="GO" id="GO:0016592">
    <property type="term" value="C:mediator complex"/>
    <property type="evidence" value="ECO:0007669"/>
    <property type="project" value="EnsemblFungi"/>
</dbReference>
<sequence length="335" mass="38842">MSANYWSSSQRNVWQHTRQSLAECRRRLQVLEKKMIQNGFIKDYPHITYQPHVRIYLHNCMYALGTTRLSSLLTPVLCKLGRRLNIRQVALASAEVFLTRFLIRVSLKEINIYLLATTCLYVACKSEECPQHIRLIISEARNLWPEYIPHDVTKLAEFEFYLIEEMDSYLVLHHPYKSLLQIQQYLSDNFATYKFALTEQDLQHAWSIVNDSYVTDVHLVYPPHIVAVACIYITVALRRHASTGDSTGAGDLTSMHIDDLADMSVVASSGDNFSFDHDVNRAAKLTNFINHSHMNLEEIVDVVEDILNLYVLWNRYNEANWKKAFQDMLLGQVPR</sequence>
<dbReference type="GO" id="GO:0034605">
    <property type="term" value="P:cellular response to heat"/>
    <property type="evidence" value="ECO:0007669"/>
    <property type="project" value="EnsemblFungi"/>
</dbReference>
<comment type="similarity">
    <text evidence="1">Belongs to the cyclin family.</text>
</comment>
<accession>A5DFF1</accession>
<dbReference type="InterPro" id="IPR006671">
    <property type="entry name" value="Cyclin_N"/>
</dbReference>
<dbReference type="GeneID" id="5127969"/>
<dbReference type="OrthoDB" id="10266018at2759"/>
<dbReference type="PANTHER" id="PTHR10026">
    <property type="entry name" value="CYCLIN"/>
    <property type="match status" value="1"/>
</dbReference>
<proteinExistence type="inferred from homology"/>
<dbReference type="CDD" id="cd20513">
    <property type="entry name" value="CYCLIN_CCNC_rpt1"/>
    <property type="match status" value="1"/>
</dbReference>
<dbReference type="Gene3D" id="1.10.472.10">
    <property type="entry name" value="Cyclin-like"/>
    <property type="match status" value="2"/>
</dbReference>
<evidence type="ECO:0000256" key="1">
    <source>
        <dbReference type="RuleBase" id="RU000383"/>
    </source>
</evidence>
<protein>
    <recommendedName>
        <fullName evidence="2">Cyclin-like domain-containing protein</fullName>
    </recommendedName>
</protein>
<dbReference type="SUPFAM" id="SSF47954">
    <property type="entry name" value="Cyclin-like"/>
    <property type="match status" value="2"/>
</dbReference>
<feature type="domain" description="Cyclin-like" evidence="2">
    <location>
        <begin position="75"/>
        <end position="164"/>
    </location>
</feature>
<dbReference type="InterPro" id="IPR043198">
    <property type="entry name" value="Cyclin/Ssn8"/>
</dbReference>
<dbReference type="PIRSF" id="PIRSF028758">
    <property type="entry name" value="Cyclin, C/H/G types"/>
    <property type="match status" value="1"/>
</dbReference>
<dbReference type="GO" id="GO:0000411">
    <property type="term" value="P:positive regulation of transcription by galactose"/>
    <property type="evidence" value="ECO:0007669"/>
    <property type="project" value="EnsemblFungi"/>
</dbReference>
<dbReference type="eggNOG" id="KOG0794">
    <property type="taxonomic scope" value="Eukaryota"/>
</dbReference>
<dbReference type="GO" id="GO:0016538">
    <property type="term" value="F:cyclin-dependent protein serine/threonine kinase regulator activity"/>
    <property type="evidence" value="ECO:0007669"/>
    <property type="project" value="EnsemblFungi"/>
</dbReference>
<name>A5DFF1_PICGU</name>
<dbReference type="InterPro" id="IPR036915">
    <property type="entry name" value="Cyclin-like_sf"/>
</dbReference>
<gene>
    <name evidence="3" type="ORF">PGUG_02002</name>
</gene>
<dbReference type="STRING" id="294746.A5DFF1"/>
<evidence type="ECO:0000313" key="4">
    <source>
        <dbReference type="Proteomes" id="UP000001997"/>
    </source>
</evidence>
<keyword evidence="4" id="KW-1185">Reference proteome</keyword>
<evidence type="ECO:0000313" key="3">
    <source>
        <dbReference type="EMBL" id="EDK37904.2"/>
    </source>
</evidence>
<dbReference type="EMBL" id="CH408156">
    <property type="protein sequence ID" value="EDK37904.2"/>
    <property type="molecule type" value="Genomic_DNA"/>
</dbReference>
<reference evidence="3 4" key="1">
    <citation type="journal article" date="2009" name="Nature">
        <title>Evolution of pathogenicity and sexual reproduction in eight Candida genomes.</title>
        <authorList>
            <person name="Butler G."/>
            <person name="Rasmussen M.D."/>
            <person name="Lin M.F."/>
            <person name="Santos M.A."/>
            <person name="Sakthikumar S."/>
            <person name="Munro C.A."/>
            <person name="Rheinbay E."/>
            <person name="Grabherr M."/>
            <person name="Forche A."/>
            <person name="Reedy J.L."/>
            <person name="Agrafioti I."/>
            <person name="Arnaud M.B."/>
            <person name="Bates S."/>
            <person name="Brown A.J."/>
            <person name="Brunke S."/>
            <person name="Costanzo M.C."/>
            <person name="Fitzpatrick D.A."/>
            <person name="de Groot P.W."/>
            <person name="Harris D."/>
            <person name="Hoyer L.L."/>
            <person name="Hube B."/>
            <person name="Klis F.M."/>
            <person name="Kodira C."/>
            <person name="Lennard N."/>
            <person name="Logue M.E."/>
            <person name="Martin R."/>
            <person name="Neiman A.M."/>
            <person name="Nikolaou E."/>
            <person name="Quail M.A."/>
            <person name="Quinn J."/>
            <person name="Santos M.C."/>
            <person name="Schmitzberger F.F."/>
            <person name="Sherlock G."/>
            <person name="Shah P."/>
            <person name="Silverstein K.A."/>
            <person name="Skrzypek M.S."/>
            <person name="Soll D."/>
            <person name="Staggs R."/>
            <person name="Stansfield I."/>
            <person name="Stumpf M.P."/>
            <person name="Sudbery P.E."/>
            <person name="Srikantha T."/>
            <person name="Zeng Q."/>
            <person name="Berman J."/>
            <person name="Berriman M."/>
            <person name="Heitman J."/>
            <person name="Gow N.A."/>
            <person name="Lorenz M.C."/>
            <person name="Birren B.W."/>
            <person name="Kellis M."/>
            <person name="Cuomo C.A."/>
        </authorList>
    </citation>
    <scope>NUCLEOTIDE SEQUENCE [LARGE SCALE GENOMIC DNA]</scope>
    <source>
        <strain evidence="4">ATCC 6260 / CBS 566 / DSM 6381 / JCM 1539 / NBRC 10279 / NRRL Y-324</strain>
    </source>
</reference>
<dbReference type="Pfam" id="PF00134">
    <property type="entry name" value="Cyclin_N"/>
    <property type="match status" value="1"/>
</dbReference>
<evidence type="ECO:0000259" key="2">
    <source>
        <dbReference type="SMART" id="SM00385"/>
    </source>
</evidence>
<dbReference type="FunCoup" id="A5DFF1">
    <property type="interactions" value="947"/>
</dbReference>
<dbReference type="InterPro" id="IPR013763">
    <property type="entry name" value="Cyclin-like_dom"/>
</dbReference>
<feature type="domain" description="Cyclin-like" evidence="2">
    <location>
        <begin position="184"/>
        <end position="266"/>
    </location>
</feature>
<dbReference type="GO" id="GO:0051321">
    <property type="term" value="P:meiotic cell cycle"/>
    <property type="evidence" value="ECO:0007669"/>
    <property type="project" value="EnsemblFungi"/>
</dbReference>
<dbReference type="HOGENOM" id="CLU_034754_2_1_1"/>
<dbReference type="SMART" id="SM00385">
    <property type="entry name" value="CYCLIN"/>
    <property type="match status" value="2"/>
</dbReference>
<organism evidence="3 4">
    <name type="scientific">Meyerozyma guilliermondii (strain ATCC 6260 / CBS 566 / DSM 6381 / JCM 1539 / NBRC 10279 / NRRL Y-324)</name>
    <name type="common">Yeast</name>
    <name type="synonym">Candida guilliermondii</name>
    <dbReference type="NCBI Taxonomy" id="294746"/>
    <lineage>
        <taxon>Eukaryota</taxon>
        <taxon>Fungi</taxon>
        <taxon>Dikarya</taxon>
        <taxon>Ascomycota</taxon>
        <taxon>Saccharomycotina</taxon>
        <taxon>Pichiomycetes</taxon>
        <taxon>Debaryomycetaceae</taxon>
        <taxon>Meyerozyma</taxon>
    </lineage>
</organism>
<dbReference type="VEuPathDB" id="FungiDB:PGUG_02002"/>
<keyword evidence="1" id="KW-0195">Cyclin</keyword>
<dbReference type="KEGG" id="pgu:PGUG_02002"/>
<dbReference type="Proteomes" id="UP000001997">
    <property type="component" value="Unassembled WGS sequence"/>
</dbReference>
<dbReference type="AlphaFoldDB" id="A5DFF1"/>
<dbReference type="GO" id="GO:0000122">
    <property type="term" value="P:negative regulation of transcription by RNA polymerase II"/>
    <property type="evidence" value="ECO:0007669"/>
    <property type="project" value="EnsemblFungi"/>
</dbReference>
<dbReference type="RefSeq" id="XP_001486331.2">
    <property type="nucleotide sequence ID" value="XM_001486281.1"/>
</dbReference>